<dbReference type="Proteomes" id="UP001596411">
    <property type="component" value="Unassembled WGS sequence"/>
</dbReference>
<feature type="domain" description="Rad50/SbcC-type AAA" evidence="3">
    <location>
        <begin position="6"/>
        <end position="225"/>
    </location>
</feature>
<dbReference type="Gene3D" id="3.40.50.300">
    <property type="entry name" value="P-loop containing nucleotide triphosphate hydrolases"/>
    <property type="match status" value="2"/>
</dbReference>
<accession>A0ABW2EZD0</accession>
<evidence type="ECO:0000256" key="2">
    <source>
        <dbReference type="SAM" id="MobiDB-lite"/>
    </source>
</evidence>
<reference evidence="5" key="1">
    <citation type="journal article" date="2019" name="Int. J. Syst. Evol. Microbiol.">
        <title>The Global Catalogue of Microorganisms (GCM) 10K type strain sequencing project: providing services to taxonomists for standard genome sequencing and annotation.</title>
        <authorList>
            <consortium name="The Broad Institute Genomics Platform"/>
            <consortium name="The Broad Institute Genome Sequencing Center for Infectious Disease"/>
            <person name="Wu L."/>
            <person name="Ma J."/>
        </authorList>
    </citation>
    <scope>NUCLEOTIDE SEQUENCE [LARGE SCALE GENOMIC DNA]</scope>
    <source>
        <strain evidence="5">CGMCC 1.13666</strain>
    </source>
</reference>
<feature type="compositionally biased region" description="Basic and acidic residues" evidence="2">
    <location>
        <begin position="742"/>
        <end position="763"/>
    </location>
</feature>
<dbReference type="InterPro" id="IPR038729">
    <property type="entry name" value="Rad50/SbcC_AAA"/>
</dbReference>
<dbReference type="Pfam" id="PF13558">
    <property type="entry name" value="SbcC_Walker_B"/>
    <property type="match status" value="1"/>
</dbReference>
<dbReference type="PANTHER" id="PTHR32114">
    <property type="entry name" value="ABC TRANSPORTER ABCH.3"/>
    <property type="match status" value="1"/>
</dbReference>
<evidence type="ECO:0000259" key="3">
    <source>
        <dbReference type="Pfam" id="PF13476"/>
    </source>
</evidence>
<comment type="caution">
    <text evidence="4">The sequence shown here is derived from an EMBL/GenBank/DDBJ whole genome shotgun (WGS) entry which is preliminary data.</text>
</comment>
<feature type="region of interest" description="Disordered" evidence="2">
    <location>
        <begin position="403"/>
        <end position="427"/>
    </location>
</feature>
<evidence type="ECO:0000313" key="4">
    <source>
        <dbReference type="EMBL" id="MFC7091337.1"/>
    </source>
</evidence>
<protein>
    <submittedName>
        <fullName evidence="4">AAA family ATPase</fullName>
    </submittedName>
</protein>
<proteinExistence type="predicted"/>
<dbReference type="Pfam" id="PF13476">
    <property type="entry name" value="AAA_23"/>
    <property type="match status" value="1"/>
</dbReference>
<feature type="region of interest" description="Disordered" evidence="2">
    <location>
        <begin position="818"/>
        <end position="844"/>
    </location>
</feature>
<feature type="coiled-coil region" evidence="1">
    <location>
        <begin position="472"/>
        <end position="506"/>
    </location>
</feature>
<dbReference type="EMBL" id="JBHSZP010000036">
    <property type="protein sequence ID" value="MFC7091337.1"/>
    <property type="molecule type" value="Genomic_DNA"/>
</dbReference>
<feature type="compositionally biased region" description="Basic and acidic residues" evidence="2">
    <location>
        <begin position="574"/>
        <end position="593"/>
    </location>
</feature>
<keyword evidence="1" id="KW-0175">Coiled coil</keyword>
<dbReference type="PANTHER" id="PTHR32114:SF2">
    <property type="entry name" value="ABC TRANSPORTER ABCH.3"/>
    <property type="match status" value="1"/>
</dbReference>
<gene>
    <name evidence="4" type="ORF">ACFQH5_17470</name>
</gene>
<dbReference type="RefSeq" id="WP_346063884.1">
    <property type="nucleotide sequence ID" value="NZ_BAAADR010000022.1"/>
</dbReference>
<sequence length="1136" mass="126424">MRILALRLQNLASLPGPLELDFTDSPLRDAGLFAITGPTGAGKSTLLDALCLALYGNTPRLRQAPGREAPLPDVEGETIGTADPRTLLRRGAASGHAEVDFLGRDGRRYRARWAVRRAREKAGGRLQAVEQSLHDLDDDRLLTTQKREFAELLPQRLGLTFDQFTRAVLLAQSEFAAFLKADDNERSDLLERLTGTAEYSRISIAAYRRASEARKGVAELETRLADELPTEAEARATLESEAEAAEARLAELNREATELERRRQWHATDRRLSEAYRQGLASRQEAETRWQALGEARAEREWRRLIAPQRHALARQAALPEEIATLEASHAETRQALDGAQAKQQGAAEALSQTEQALSHASDARQRAEPALRQARERAQQLASLEKQLADLETTQRQRLEHADQLNETHRRTAAAQQTRQRQRDDWQAAMQRLMGSHPRLEDARQAAHQAHDGAARRHLALGELANHWQGFQRAAEAQRQLTRRLEEAQARHERLLADGQAARQRLDKAQGHLDSVTAVIERSRAVRSESVTRLRENLREDEPCPVCGGLEHPYRQRPPASLEATQLAAQEADEARQLDEAREARDAAQQRRDDLVGEYHVVDAAIQGYRQELEEDERQLSAARTALETHPLYGELAAVGDAERDAWLRTQRDESEAQRQRSRQTLDELTRAEAELAPLEESLRQGELALTRLATEKSAADRELAELEARLPPLRDERDALSHTLKALLGEQASPDAWQQRLDERQESARQARDGALAHHHAAEQEHQRLLQQDGFEAERLAQLRRELESLSRELDAWRQRHPELDDATLARLLAQPEGEARAQEAALDDAERSRQQAAATLAERRQQLLAHRRGLAPEDEEEKALLAAAMDSELAPEDEEEKALLAAAMDSELAPEAGDEALLAGSMDAELARQGEASSEAQAELAPKLEAAQQARDAAVYALNDDDRKRARQQEGQAALETARAEYRRWGQISELIGSADGKTFRRIAQAYNLEQLLEHANAHLGSLSRRYRLTRGGSELGLLVVDHDMGDETRSVHSLSGGETFLVSLALALGLASMASGELTIESLFIDEGFGSLDPQSLALAMEALDGLQALGRRVGVISHVQEMHERIPVQIQVEPLGNGTSRARLVSV</sequence>
<feature type="coiled-coil region" evidence="1">
    <location>
        <begin position="235"/>
        <end position="269"/>
    </location>
</feature>
<evidence type="ECO:0000313" key="5">
    <source>
        <dbReference type="Proteomes" id="UP001596411"/>
    </source>
</evidence>
<feature type="region of interest" description="Disordered" evidence="2">
    <location>
        <begin position="571"/>
        <end position="593"/>
    </location>
</feature>
<dbReference type="SUPFAM" id="SSF52540">
    <property type="entry name" value="P-loop containing nucleoside triphosphate hydrolases"/>
    <property type="match status" value="2"/>
</dbReference>
<evidence type="ECO:0000256" key="1">
    <source>
        <dbReference type="SAM" id="Coils"/>
    </source>
</evidence>
<dbReference type="InterPro" id="IPR027417">
    <property type="entry name" value="P-loop_NTPase"/>
</dbReference>
<organism evidence="4 5">
    <name type="scientific">Halomonas salifodinae</name>
    <dbReference type="NCBI Taxonomy" id="438745"/>
    <lineage>
        <taxon>Bacteria</taxon>
        <taxon>Pseudomonadati</taxon>
        <taxon>Pseudomonadota</taxon>
        <taxon>Gammaproteobacteria</taxon>
        <taxon>Oceanospirillales</taxon>
        <taxon>Halomonadaceae</taxon>
        <taxon>Halomonas</taxon>
    </lineage>
</organism>
<feature type="region of interest" description="Disordered" evidence="2">
    <location>
        <begin position="737"/>
        <end position="763"/>
    </location>
</feature>
<keyword evidence="5" id="KW-1185">Reference proteome</keyword>
<name>A0ABW2EZD0_9GAMM</name>